<comment type="catalytic activity">
    <reaction evidence="5">
        <text>Co-precorrin-5B + S-adenosyl-L-methionine = Co-precorrin-6A + S-adenosyl-L-homocysteine</text>
        <dbReference type="Rhea" id="RHEA:26285"/>
        <dbReference type="ChEBI" id="CHEBI:57856"/>
        <dbReference type="ChEBI" id="CHEBI:59789"/>
        <dbReference type="ChEBI" id="CHEBI:60063"/>
        <dbReference type="ChEBI" id="CHEBI:60064"/>
        <dbReference type="EC" id="2.1.1.195"/>
    </reaction>
</comment>
<evidence type="ECO:0000313" key="6">
    <source>
        <dbReference type="EMBL" id="AMN35713.1"/>
    </source>
</evidence>
<dbReference type="SUPFAM" id="SSF111342">
    <property type="entry name" value="CbiD-like"/>
    <property type="match status" value="1"/>
</dbReference>
<dbReference type="PANTHER" id="PTHR35863:SF1">
    <property type="entry name" value="COBALT-PRECORRIN-5B C(1)-METHYLTRANSFERASE"/>
    <property type="match status" value="1"/>
</dbReference>
<dbReference type="EMBL" id="CP010994">
    <property type="protein sequence ID" value="AMN35713.1"/>
    <property type="molecule type" value="Genomic_DNA"/>
</dbReference>
<dbReference type="RefSeq" id="WP_061428010.1">
    <property type="nucleotide sequence ID" value="NZ_CATNXK010000001.1"/>
</dbReference>
<reference evidence="6 7" key="1">
    <citation type="journal article" date="2016" name="PLoS ONE">
        <title>Plasmid Characterization and Chromosome Analysis of Two netF+ Clostridium perfringens Isolates Associated with Foal and Canine Necrotizing Enteritis.</title>
        <authorList>
            <person name="Mehdizadeh Gohari I."/>
            <person name="Kropinski A.M."/>
            <person name="Weese S.J."/>
            <person name="Parreira V.R."/>
            <person name="Whitehead A.E."/>
            <person name="Boerlin P."/>
            <person name="Prescott J.F."/>
        </authorList>
    </citation>
    <scope>NUCLEOTIDE SEQUENCE [LARGE SCALE GENOMIC DNA]</scope>
    <source>
        <strain evidence="6 7">JP838</strain>
    </source>
</reference>
<evidence type="ECO:0000256" key="3">
    <source>
        <dbReference type="ARBA" id="ARBA00022679"/>
    </source>
</evidence>
<dbReference type="Proteomes" id="UP000070260">
    <property type="component" value="Chromosome"/>
</dbReference>
<dbReference type="InterPro" id="IPR036074">
    <property type="entry name" value="CbiD_sf"/>
</dbReference>
<evidence type="ECO:0000256" key="1">
    <source>
        <dbReference type="ARBA" id="ARBA00022573"/>
    </source>
</evidence>
<gene>
    <name evidence="5" type="primary">cbiD</name>
    <name evidence="6" type="ORF">JFP838_08095</name>
</gene>
<comment type="similarity">
    <text evidence="5">Belongs to the CbiD family.</text>
</comment>
<dbReference type="PANTHER" id="PTHR35863">
    <property type="entry name" value="COBALT-PRECORRIN-5B C(1)-METHYLTRANSFERASE"/>
    <property type="match status" value="1"/>
</dbReference>
<dbReference type="PATRIC" id="fig|1502.177.peg.1657"/>
<comment type="pathway">
    <text evidence="5">Cofactor biosynthesis; adenosylcobalamin biosynthesis; cob(II)yrinate a,c-diamide from sirohydrochlorin (anaerobic route): step 6/10.</text>
</comment>
<dbReference type="UniPathway" id="UPA00148">
    <property type="reaction ID" value="UER00227"/>
</dbReference>
<keyword evidence="4 5" id="KW-0949">S-adenosyl-L-methionine</keyword>
<dbReference type="GO" id="GO:0019251">
    <property type="term" value="P:anaerobic cobalamin biosynthetic process"/>
    <property type="evidence" value="ECO:0007669"/>
    <property type="project" value="UniProtKB-UniRule"/>
</dbReference>
<accession>A0A127EIH3</accession>
<sequence length="365" mass="40490">MFDMYIESGGKKLRCGYTTGSCAAAAAKAATYMLFNKKDISVIEIDTPKNIKLNLEIQDIQANKDSISCSIVKDGGDDIDATSGLEIFAKAEEIEEGFELCGGEGVGVVTKEGLFVEKGQPAINPVPREMIKKEVLSVLPKDKGVRITIFVPRGREIAKKTFNPRLGIVDGISILGTTGIVYPMSEEALKESIRIEIRQKAVNNKDLVFVFGNMGERFLRERGYKKDNIVVISNYVGFSIECALAQGIKDLTIVGHIGKLSKIAFGCFNTHSRVSDVRLEVIALELTLMGYDLELVQKVLDQKTSEGAVRLLGEDFPMLYERIGEKVLKRLDIYAYGEANFNILMYYGSKEMKLLYESKNSNLFD</sequence>
<name>A0A127EIH3_CLOPF</name>
<dbReference type="AlphaFoldDB" id="A0A127EIH3"/>
<protein>
    <recommendedName>
        <fullName evidence="5">Cobalt-precorrin-5B C(1)-methyltransferase</fullName>
        <ecNumber evidence="5">2.1.1.195</ecNumber>
    </recommendedName>
    <alternativeName>
        <fullName evidence="5">Cobalt-precorrin-6A synthase</fullName>
    </alternativeName>
</protein>
<keyword evidence="2 5" id="KW-0489">Methyltransferase</keyword>
<evidence type="ECO:0000256" key="5">
    <source>
        <dbReference type="HAMAP-Rule" id="MF_00787"/>
    </source>
</evidence>
<dbReference type="Gene3D" id="3.30.2110.10">
    <property type="entry name" value="CbiD-like"/>
    <property type="match status" value="1"/>
</dbReference>
<organism evidence="6 7">
    <name type="scientific">Clostridium perfringens</name>
    <dbReference type="NCBI Taxonomy" id="1502"/>
    <lineage>
        <taxon>Bacteria</taxon>
        <taxon>Bacillati</taxon>
        <taxon>Bacillota</taxon>
        <taxon>Clostridia</taxon>
        <taxon>Eubacteriales</taxon>
        <taxon>Clostridiaceae</taxon>
        <taxon>Clostridium</taxon>
    </lineage>
</organism>
<dbReference type="HAMAP" id="MF_00787">
    <property type="entry name" value="CbiD"/>
    <property type="match status" value="1"/>
</dbReference>
<dbReference type="PIRSF" id="PIRSF026782">
    <property type="entry name" value="CbiD"/>
    <property type="match status" value="1"/>
</dbReference>
<comment type="function">
    <text evidence="5">Catalyzes the methylation of C-1 in cobalt-precorrin-5B to form cobalt-precorrin-6A.</text>
</comment>
<dbReference type="OrthoDB" id="6439987at2"/>
<keyword evidence="3 5" id="KW-0808">Transferase</keyword>
<dbReference type="GO" id="GO:0043780">
    <property type="term" value="F:cobalt-precorrin-5B C1-methyltransferase activity"/>
    <property type="evidence" value="ECO:0007669"/>
    <property type="project" value="RHEA"/>
</dbReference>
<keyword evidence="1 5" id="KW-0169">Cobalamin biosynthesis</keyword>
<evidence type="ECO:0000313" key="7">
    <source>
        <dbReference type="Proteomes" id="UP000070260"/>
    </source>
</evidence>
<proteinExistence type="inferred from homology"/>
<evidence type="ECO:0000256" key="2">
    <source>
        <dbReference type="ARBA" id="ARBA00022603"/>
    </source>
</evidence>
<dbReference type="GO" id="GO:0032259">
    <property type="term" value="P:methylation"/>
    <property type="evidence" value="ECO:0007669"/>
    <property type="project" value="UniProtKB-KW"/>
</dbReference>
<dbReference type="InterPro" id="IPR002748">
    <property type="entry name" value="CbiD"/>
</dbReference>
<dbReference type="NCBIfam" id="TIGR00312">
    <property type="entry name" value="cbiD"/>
    <property type="match status" value="1"/>
</dbReference>
<evidence type="ECO:0000256" key="4">
    <source>
        <dbReference type="ARBA" id="ARBA00022691"/>
    </source>
</evidence>
<dbReference type="Pfam" id="PF01888">
    <property type="entry name" value="CbiD"/>
    <property type="match status" value="1"/>
</dbReference>
<dbReference type="EC" id="2.1.1.195" evidence="5"/>